<evidence type="ECO:0000313" key="3">
    <source>
        <dbReference type="EMBL" id="SEF43218.1"/>
    </source>
</evidence>
<evidence type="ECO:0000259" key="2">
    <source>
        <dbReference type="Pfam" id="PF22150"/>
    </source>
</evidence>
<dbReference type="Pfam" id="PF07963">
    <property type="entry name" value="N_methyl"/>
    <property type="match status" value="1"/>
</dbReference>
<dbReference type="Pfam" id="PF22150">
    <property type="entry name" value="Tt1218-like"/>
    <property type="match status" value="1"/>
</dbReference>
<keyword evidence="1" id="KW-0812">Transmembrane</keyword>
<keyword evidence="4" id="KW-1185">Reference proteome</keyword>
<proteinExistence type="predicted"/>
<dbReference type="InterPro" id="IPR013362">
    <property type="entry name" value="Pilus_4_PilV"/>
</dbReference>
<sequence length="159" mass="16616">MAYHSRAAAAAAAAAAGGQRGFSLIEVLIALLLVALGVLGAAALQLNALRYTQDSAYRAQAALLVTDLLERMRANPDQRALYAGSIAGECAEEFDPPLSVLEQDRIDFASSVTCQLPQGRARITVDGKAVSVRVSWSQARIEGSTDDELVLAVQMGGGA</sequence>
<keyword evidence="1" id="KW-0472">Membrane</keyword>
<organism evidence="3 4">
    <name type="scientific">Halopseudomonas aestusnigri</name>
    <dbReference type="NCBI Taxonomy" id="857252"/>
    <lineage>
        <taxon>Bacteria</taxon>
        <taxon>Pseudomonadati</taxon>
        <taxon>Pseudomonadota</taxon>
        <taxon>Gammaproteobacteria</taxon>
        <taxon>Pseudomonadales</taxon>
        <taxon>Pseudomonadaceae</taxon>
        <taxon>Halopseudomonas</taxon>
    </lineage>
</organism>
<dbReference type="EMBL" id="FNVE01000001">
    <property type="protein sequence ID" value="SEF43218.1"/>
    <property type="molecule type" value="Genomic_DNA"/>
</dbReference>
<dbReference type="PROSITE" id="PS00409">
    <property type="entry name" value="PROKAR_NTER_METHYL"/>
    <property type="match status" value="1"/>
</dbReference>
<reference evidence="3 4" key="1">
    <citation type="submission" date="2016-10" db="EMBL/GenBank/DDBJ databases">
        <authorList>
            <person name="Varghese N."/>
            <person name="Submissions S."/>
        </authorList>
    </citation>
    <scope>NUCLEOTIDE SEQUENCE [LARGE SCALE GENOMIC DNA]</scope>
    <source>
        <strain evidence="3 4">CECT 8317</strain>
    </source>
</reference>
<dbReference type="AlphaFoldDB" id="A0AAQ1G4C5"/>
<accession>A0AAQ1G4C5</accession>
<dbReference type="NCBIfam" id="TIGR02523">
    <property type="entry name" value="type_IV_pilV"/>
    <property type="match status" value="1"/>
</dbReference>
<feature type="transmembrane region" description="Helical" evidence="1">
    <location>
        <begin position="28"/>
        <end position="49"/>
    </location>
</feature>
<evidence type="ECO:0000313" key="4">
    <source>
        <dbReference type="Proteomes" id="UP000243518"/>
    </source>
</evidence>
<feature type="domain" description="Type IV pilin Tt1218-like" evidence="2">
    <location>
        <begin position="43"/>
        <end position="85"/>
    </location>
</feature>
<name>A0AAQ1G4C5_9GAMM</name>
<dbReference type="NCBIfam" id="TIGR02532">
    <property type="entry name" value="IV_pilin_GFxxxE"/>
    <property type="match status" value="1"/>
</dbReference>
<protein>
    <submittedName>
        <fullName evidence="3">Type IV pilus assembly protein PilV</fullName>
    </submittedName>
</protein>
<keyword evidence="1" id="KW-1133">Transmembrane helix</keyword>
<evidence type="ECO:0000256" key="1">
    <source>
        <dbReference type="SAM" id="Phobius"/>
    </source>
</evidence>
<dbReference type="Proteomes" id="UP000243518">
    <property type="component" value="Unassembled WGS sequence"/>
</dbReference>
<comment type="caution">
    <text evidence="3">The sequence shown here is derived from an EMBL/GenBank/DDBJ whole genome shotgun (WGS) entry which is preliminary data.</text>
</comment>
<dbReference type="RefSeq" id="WP_088273165.1">
    <property type="nucleotide sequence ID" value="NZ_FNVE01000001.1"/>
</dbReference>
<dbReference type="InterPro" id="IPR054402">
    <property type="entry name" value="Tt1218-like_dom"/>
</dbReference>
<dbReference type="InterPro" id="IPR012902">
    <property type="entry name" value="N_methyl_site"/>
</dbReference>
<gene>
    <name evidence="3" type="ORF">SAMN05216586_10138</name>
</gene>